<name>A0A833LWE3_9LEPT</name>
<reference evidence="2 3" key="1">
    <citation type="submission" date="2019-10" db="EMBL/GenBank/DDBJ databases">
        <title>Extracellular Electron Transfer in a Candidatus Methanoperedens spp. Enrichment Culture.</title>
        <authorList>
            <person name="Berger S."/>
            <person name="Rangel Shaw D."/>
            <person name="Berben T."/>
            <person name="In 'T Zandt M."/>
            <person name="Frank J."/>
            <person name="Reimann J."/>
            <person name="Jetten M.S.M."/>
            <person name="Welte C.U."/>
        </authorList>
    </citation>
    <scope>NUCLEOTIDE SEQUENCE [LARGE SCALE GENOMIC DNA]</scope>
    <source>
        <strain evidence="2">SB12</strain>
    </source>
</reference>
<evidence type="ECO:0000313" key="3">
    <source>
        <dbReference type="Proteomes" id="UP000460298"/>
    </source>
</evidence>
<organism evidence="2 3">
    <name type="scientific">Leptonema illini</name>
    <dbReference type="NCBI Taxonomy" id="183"/>
    <lineage>
        <taxon>Bacteria</taxon>
        <taxon>Pseudomonadati</taxon>
        <taxon>Spirochaetota</taxon>
        <taxon>Spirochaetia</taxon>
        <taxon>Leptospirales</taxon>
        <taxon>Leptospiraceae</taxon>
        <taxon>Leptonema</taxon>
    </lineage>
</organism>
<evidence type="ECO:0000259" key="1">
    <source>
        <dbReference type="Pfam" id="PF01850"/>
    </source>
</evidence>
<gene>
    <name evidence="2" type="ORF">F9K24_13735</name>
</gene>
<dbReference type="Pfam" id="PF01850">
    <property type="entry name" value="PIN"/>
    <property type="match status" value="1"/>
</dbReference>
<dbReference type="Gene3D" id="3.40.50.1010">
    <property type="entry name" value="5'-nuclease"/>
    <property type="match status" value="1"/>
</dbReference>
<dbReference type="EMBL" id="WBUI01000014">
    <property type="protein sequence ID" value="KAB2931300.1"/>
    <property type="molecule type" value="Genomic_DNA"/>
</dbReference>
<dbReference type="InterPro" id="IPR002716">
    <property type="entry name" value="PIN_dom"/>
</dbReference>
<dbReference type="Proteomes" id="UP000460298">
    <property type="component" value="Unassembled WGS sequence"/>
</dbReference>
<dbReference type="SUPFAM" id="SSF88723">
    <property type="entry name" value="PIN domain-like"/>
    <property type="match status" value="1"/>
</dbReference>
<accession>A0A833LWE3</accession>
<protein>
    <submittedName>
        <fullName evidence="2">PIN domain-containing protein</fullName>
    </submittedName>
</protein>
<proteinExistence type="predicted"/>
<dbReference type="AlphaFoldDB" id="A0A833LWE3"/>
<comment type="caution">
    <text evidence="2">The sequence shown here is derived from an EMBL/GenBank/DDBJ whole genome shotgun (WGS) entry which is preliminary data.</text>
</comment>
<feature type="domain" description="PIN" evidence="1">
    <location>
        <begin position="5"/>
        <end position="122"/>
    </location>
</feature>
<dbReference type="InterPro" id="IPR029060">
    <property type="entry name" value="PIN-like_dom_sf"/>
</dbReference>
<evidence type="ECO:0000313" key="2">
    <source>
        <dbReference type="EMBL" id="KAB2931300.1"/>
    </source>
</evidence>
<sequence>MPDSIIDTGPIVAFFDGSDRYSSPFREFLKSFSGRLYTTLSVVTEASYLLEDIQPAQLDFIQWIKDGAIEIVDITGVDFALIHTYMLKYSDTPMDFADATLVILAHKLKVNRIITLDTDFDVYRTVTGKRFQNLIRHLIDSRRD</sequence>